<dbReference type="InterPro" id="IPR025256">
    <property type="entry name" value="TM7S3/TM198-like_dom"/>
</dbReference>
<feature type="compositionally biased region" description="Low complexity" evidence="5">
    <location>
        <begin position="767"/>
        <end position="778"/>
    </location>
</feature>
<feature type="region of interest" description="Disordered" evidence="5">
    <location>
        <begin position="680"/>
        <end position="908"/>
    </location>
</feature>
<sequence length="1040" mass="112869">MQLSRSLVALLLALLYAHCAAAAIIHARQDAGDSAATSVQSSVEPSTTARTTRELSSEASTTATSNQASSAAPSDIETSTRASAESSTTAAVSTTALTDVPAAAVPSDAAAASTTAAVYSGHGLPLPPKITPAIGITGAVLMITGVIYTLIGIKNLWVNIGGSVGFLVALSITVLIEYVMNPPVTDAVQGAFFVAAFIPALLAGGVAYIFKDITEGLGYLNDDTFPLFTNTYPITRGIRVEIACIIIISLLGIASQMKLWKVVKARREQRDAIRRQKEEDQERLDEEIGKRIVEDTDRERAQWEAVYGNKSAYNDKSAEPDHLDSGVGSEHGRKPSISIKELSRGSSDDSMEMYELDSGTREDSQAQLISQYTTPAEDTDEIQQIDGQGRPLPNASYFNPRDSLSKRQDSMENTAYSEDSIGPSPRFSASAPPPLQTVPLPFVVPTGNDSTYDLLDQESVASIPEHLVVREDSAQRLSIHPGSKRSSNIRNSHNSHATSEENLIEDDRASSIAATLDDMNEDVISLPALSRAGTPFSRLDQAEEDQDAENEPTKTGDSKDETHADSPDAGDTGPQEPQVGGQHEVLATAPPRSLTSSTDLKTGDNNKRAARKERRQSGTSANRDEGGPSSDNQARSRKSTTQSEIAHSVVGSLSDHLPDKLSKVMLTYRTNEWAKHVSMAEQPELESIPEPSSPGVMVDLGFKQAAETPQKTPDPPPHTEAKPERDSRDASQLSQSNPYRQSLQRSSSSLSKNVPVNDTPIPLSRNSSSATLATASASPHINLQRNSSAPSVTTISRPGSALAGNGTRGLRISSSPVNAPIAEQPAEEDTLAESRAHAKYSSSPIPTNTLLSERDSRIRNKPTKMSFNVPPGQSPVVQPQLSQRMSRAPSAANSVRSSQIGVEDMDPDNMSLSQRRLMVQKNRQLTQRNSSYPSLSAQNFDSHQPQREANMPQEKREQMFASWRGSLQHDQQLRQPAQRENDGRRSAMISERRNKELAQQQQELNRQHIDSMIHEKMRTGQMQQLHRDRLRRLQASAKTE</sequence>
<keyword evidence="4 6" id="KW-0472">Membrane</keyword>
<feature type="transmembrane region" description="Helical" evidence="6">
    <location>
        <begin position="130"/>
        <end position="151"/>
    </location>
</feature>
<feature type="signal peptide" evidence="7">
    <location>
        <begin position="1"/>
        <end position="22"/>
    </location>
</feature>
<feature type="compositionally biased region" description="Low complexity" evidence="5">
    <location>
        <begin position="484"/>
        <end position="496"/>
    </location>
</feature>
<evidence type="ECO:0000256" key="7">
    <source>
        <dbReference type="SAM" id="SignalP"/>
    </source>
</evidence>
<keyword evidence="7" id="KW-0732">Signal</keyword>
<keyword evidence="3 6" id="KW-1133">Transmembrane helix</keyword>
<feature type="compositionally biased region" description="Polar residues" evidence="5">
    <location>
        <begin position="840"/>
        <end position="851"/>
    </location>
</feature>
<feature type="compositionally biased region" description="Low complexity" evidence="5">
    <location>
        <begin position="869"/>
        <end position="883"/>
    </location>
</feature>
<feature type="domain" description="TM7S3/TM198-like" evidence="8">
    <location>
        <begin position="138"/>
        <end position="218"/>
    </location>
</feature>
<feature type="region of interest" description="Disordered" evidence="5">
    <location>
        <begin position="526"/>
        <end position="659"/>
    </location>
</feature>
<feature type="region of interest" description="Disordered" evidence="5">
    <location>
        <begin position="36"/>
        <end position="88"/>
    </location>
</feature>
<keyword evidence="10" id="KW-1185">Reference proteome</keyword>
<dbReference type="PANTHER" id="PTHR39469">
    <property type="entry name" value="CHROMOSOME 1, WHOLE GENOME SHOTGUN SEQUENCE"/>
    <property type="match status" value="1"/>
</dbReference>
<evidence type="ECO:0000256" key="1">
    <source>
        <dbReference type="ARBA" id="ARBA00004141"/>
    </source>
</evidence>
<evidence type="ECO:0000256" key="2">
    <source>
        <dbReference type="ARBA" id="ARBA00022692"/>
    </source>
</evidence>
<feature type="compositionally biased region" description="Polar residues" evidence="5">
    <location>
        <begin position="365"/>
        <end position="376"/>
    </location>
</feature>
<feature type="region of interest" description="Disordered" evidence="5">
    <location>
        <begin position="926"/>
        <end position="1040"/>
    </location>
</feature>
<feature type="compositionally biased region" description="Low complexity" evidence="5">
    <location>
        <begin position="57"/>
        <end position="88"/>
    </location>
</feature>
<dbReference type="Pfam" id="PF13886">
    <property type="entry name" value="TM7S3_TM198"/>
    <property type="match status" value="1"/>
</dbReference>
<evidence type="ECO:0000256" key="6">
    <source>
        <dbReference type="SAM" id="Phobius"/>
    </source>
</evidence>
<evidence type="ECO:0000259" key="8">
    <source>
        <dbReference type="Pfam" id="PF13886"/>
    </source>
</evidence>
<evidence type="ECO:0000256" key="4">
    <source>
        <dbReference type="ARBA" id="ARBA00023136"/>
    </source>
</evidence>
<dbReference type="Proteomes" id="UP001521116">
    <property type="component" value="Unassembled WGS sequence"/>
</dbReference>
<feature type="compositionally biased region" description="Basic and acidic residues" evidence="5">
    <location>
        <begin position="1005"/>
        <end position="1018"/>
    </location>
</feature>
<name>A0ABR3SL94_9PEZI</name>
<feature type="compositionally biased region" description="Low complexity" evidence="5">
    <location>
        <begin position="740"/>
        <end position="751"/>
    </location>
</feature>
<gene>
    <name evidence="9" type="ORF">SLS56_008075</name>
</gene>
<feature type="compositionally biased region" description="Polar residues" evidence="5">
    <location>
        <begin position="891"/>
        <end position="900"/>
    </location>
</feature>
<feature type="region of interest" description="Disordered" evidence="5">
    <location>
        <begin position="311"/>
        <end position="434"/>
    </location>
</feature>
<feature type="compositionally biased region" description="Basic and acidic residues" evidence="5">
    <location>
        <begin position="551"/>
        <end position="566"/>
    </location>
</feature>
<keyword evidence="2 6" id="KW-0812">Transmembrane</keyword>
<proteinExistence type="predicted"/>
<feature type="compositionally biased region" description="Basic and acidic residues" evidence="5">
    <location>
        <begin position="977"/>
        <end position="996"/>
    </location>
</feature>
<comment type="subcellular location">
    <subcellularLocation>
        <location evidence="1">Membrane</location>
        <topology evidence="1">Multi-pass membrane protein</topology>
    </subcellularLocation>
</comment>
<evidence type="ECO:0000313" key="10">
    <source>
        <dbReference type="Proteomes" id="UP001521116"/>
    </source>
</evidence>
<feature type="chain" id="PRO_5045359456" description="TM7S3/TM198-like domain-containing protein" evidence="7">
    <location>
        <begin position="23"/>
        <end position="1040"/>
    </location>
</feature>
<feature type="transmembrane region" description="Helical" evidence="6">
    <location>
        <begin position="242"/>
        <end position="260"/>
    </location>
</feature>
<feature type="transmembrane region" description="Helical" evidence="6">
    <location>
        <begin position="188"/>
        <end position="210"/>
    </location>
</feature>
<organism evidence="9 10">
    <name type="scientific">Neofusicoccum ribis</name>
    <dbReference type="NCBI Taxonomy" id="45134"/>
    <lineage>
        <taxon>Eukaryota</taxon>
        <taxon>Fungi</taxon>
        <taxon>Dikarya</taxon>
        <taxon>Ascomycota</taxon>
        <taxon>Pezizomycotina</taxon>
        <taxon>Dothideomycetes</taxon>
        <taxon>Dothideomycetes incertae sedis</taxon>
        <taxon>Botryosphaeriales</taxon>
        <taxon>Botryosphaeriaceae</taxon>
        <taxon>Neofusicoccum</taxon>
    </lineage>
</organism>
<evidence type="ECO:0000256" key="3">
    <source>
        <dbReference type="ARBA" id="ARBA00022989"/>
    </source>
</evidence>
<evidence type="ECO:0000313" key="9">
    <source>
        <dbReference type="EMBL" id="KAL1623950.1"/>
    </source>
</evidence>
<feature type="region of interest" description="Disordered" evidence="5">
    <location>
        <begin position="472"/>
        <end position="506"/>
    </location>
</feature>
<reference evidence="9 10" key="1">
    <citation type="submission" date="2024-02" db="EMBL/GenBank/DDBJ databases">
        <title>De novo assembly and annotation of 12 fungi associated with fruit tree decline syndrome in Ontario, Canada.</title>
        <authorList>
            <person name="Sulman M."/>
            <person name="Ellouze W."/>
            <person name="Ilyukhin E."/>
        </authorList>
    </citation>
    <scope>NUCLEOTIDE SEQUENCE [LARGE SCALE GENOMIC DNA]</scope>
    <source>
        <strain evidence="9 10">M1-105</strain>
    </source>
</reference>
<feature type="compositionally biased region" description="Polar residues" evidence="5">
    <location>
        <begin position="779"/>
        <end position="797"/>
    </location>
</feature>
<feature type="compositionally biased region" description="Polar residues" evidence="5">
    <location>
        <begin position="629"/>
        <end position="645"/>
    </location>
</feature>
<feature type="compositionally biased region" description="Polar residues" evidence="5">
    <location>
        <begin position="926"/>
        <end position="943"/>
    </location>
</feature>
<feature type="compositionally biased region" description="Polar residues" evidence="5">
    <location>
        <begin position="730"/>
        <end position="739"/>
    </location>
</feature>
<protein>
    <recommendedName>
        <fullName evidence="8">TM7S3/TM198-like domain-containing protein</fullName>
    </recommendedName>
</protein>
<dbReference type="PANTHER" id="PTHR39469:SF1">
    <property type="entry name" value="DUF4203 DOMAIN-CONTAINING PROTEIN"/>
    <property type="match status" value="1"/>
</dbReference>
<feature type="compositionally biased region" description="Basic and acidic residues" evidence="5">
    <location>
        <begin position="717"/>
        <end position="729"/>
    </location>
</feature>
<comment type="caution">
    <text evidence="9">The sequence shown here is derived from an EMBL/GenBank/DDBJ whole genome shotgun (WGS) entry which is preliminary data.</text>
</comment>
<accession>A0ABR3SL94</accession>
<feature type="compositionally biased region" description="Polar residues" evidence="5">
    <location>
        <begin position="36"/>
        <end position="50"/>
    </location>
</feature>
<dbReference type="EMBL" id="JAJVDC020000113">
    <property type="protein sequence ID" value="KAL1623950.1"/>
    <property type="molecule type" value="Genomic_DNA"/>
</dbReference>
<feature type="transmembrane region" description="Helical" evidence="6">
    <location>
        <begin position="156"/>
        <end position="176"/>
    </location>
</feature>
<evidence type="ECO:0000256" key="5">
    <source>
        <dbReference type="SAM" id="MobiDB-lite"/>
    </source>
</evidence>
<feature type="compositionally biased region" description="Low complexity" evidence="5">
    <location>
        <begin position="681"/>
        <end position="694"/>
    </location>
</feature>